<protein>
    <submittedName>
        <fullName evidence="1">12027_t:CDS:1</fullName>
    </submittedName>
</protein>
<reference evidence="1" key="1">
    <citation type="submission" date="2021-06" db="EMBL/GenBank/DDBJ databases">
        <authorList>
            <person name="Kallberg Y."/>
            <person name="Tangrot J."/>
            <person name="Rosling A."/>
        </authorList>
    </citation>
    <scope>NUCLEOTIDE SEQUENCE</scope>
    <source>
        <strain evidence="1">IL203A</strain>
    </source>
</reference>
<evidence type="ECO:0000313" key="2">
    <source>
        <dbReference type="Proteomes" id="UP000789702"/>
    </source>
</evidence>
<organism evidence="1 2">
    <name type="scientific">Dentiscutata heterogama</name>
    <dbReference type="NCBI Taxonomy" id="1316150"/>
    <lineage>
        <taxon>Eukaryota</taxon>
        <taxon>Fungi</taxon>
        <taxon>Fungi incertae sedis</taxon>
        <taxon>Mucoromycota</taxon>
        <taxon>Glomeromycotina</taxon>
        <taxon>Glomeromycetes</taxon>
        <taxon>Diversisporales</taxon>
        <taxon>Gigasporaceae</taxon>
        <taxon>Dentiscutata</taxon>
    </lineage>
</organism>
<dbReference type="EMBL" id="CAJVPU010007547">
    <property type="protein sequence ID" value="CAG8574049.1"/>
    <property type="molecule type" value="Genomic_DNA"/>
</dbReference>
<proteinExistence type="predicted"/>
<keyword evidence="2" id="KW-1185">Reference proteome</keyword>
<accession>A0ACA9M715</accession>
<comment type="caution">
    <text evidence="1">The sequence shown here is derived from an EMBL/GenBank/DDBJ whole genome shotgun (WGS) entry which is preliminary data.</text>
</comment>
<sequence length="131" mass="15166">TGLTAALLNPRSKSLSFVSLYDAQRTFNNLRAFFNNSNNVNTNTFVTQQKTQMVLYFHTSLIEDFYTVILSTSSRYKYDGQYKTRLYQVGYMIFSRQLEPLGTDDFLNLDIISILNFNRQIFISLQNAGTQ</sequence>
<gene>
    <name evidence="1" type="ORF">DHETER_LOCUS6187</name>
</gene>
<name>A0ACA9M715_9GLOM</name>
<feature type="non-terminal residue" evidence="1">
    <location>
        <position position="1"/>
    </location>
</feature>
<dbReference type="Proteomes" id="UP000789702">
    <property type="component" value="Unassembled WGS sequence"/>
</dbReference>
<evidence type="ECO:0000313" key="1">
    <source>
        <dbReference type="EMBL" id="CAG8574049.1"/>
    </source>
</evidence>